<feature type="domain" description="Mannosyl-glycoprotein endo-beta-N-acetylglucosamidase-like" evidence="1">
    <location>
        <begin position="13"/>
        <end position="130"/>
    </location>
</feature>
<evidence type="ECO:0000259" key="1">
    <source>
        <dbReference type="Pfam" id="PF01832"/>
    </source>
</evidence>
<organism evidence="2 3">
    <name type="scientific">Paenibacillus anseongense</name>
    <dbReference type="NCBI Taxonomy" id="2682845"/>
    <lineage>
        <taxon>Bacteria</taxon>
        <taxon>Bacillati</taxon>
        <taxon>Bacillota</taxon>
        <taxon>Bacilli</taxon>
        <taxon>Bacillales</taxon>
        <taxon>Paenibacillaceae</taxon>
        <taxon>Paenibacillus</taxon>
    </lineage>
</organism>
<keyword evidence="3" id="KW-1185">Reference proteome</keyword>
<evidence type="ECO:0000313" key="2">
    <source>
        <dbReference type="EMBL" id="MVQ33724.1"/>
    </source>
</evidence>
<reference evidence="2 3" key="1">
    <citation type="submission" date="2019-12" db="EMBL/GenBank/DDBJ databases">
        <authorList>
            <person name="Huq M.A."/>
        </authorList>
    </citation>
    <scope>NUCLEOTIDE SEQUENCE [LARGE SCALE GENOMIC DNA]</scope>
    <source>
        <strain evidence="2 3">MAH-34</strain>
    </source>
</reference>
<evidence type="ECO:0000313" key="3">
    <source>
        <dbReference type="Proteomes" id="UP000467637"/>
    </source>
</evidence>
<comment type="caution">
    <text evidence="2">The sequence shown here is derived from an EMBL/GenBank/DDBJ whole genome shotgun (WGS) entry which is preliminary data.</text>
</comment>
<dbReference type="Gene3D" id="1.10.530.10">
    <property type="match status" value="1"/>
</dbReference>
<gene>
    <name evidence="2" type="ORF">GON05_03570</name>
</gene>
<proteinExistence type="predicted"/>
<dbReference type="InterPro" id="IPR002901">
    <property type="entry name" value="MGlyc_endo_b_GlcNAc-like_dom"/>
</dbReference>
<dbReference type="Proteomes" id="UP000467637">
    <property type="component" value="Unassembled WGS sequence"/>
</dbReference>
<name>A0ABW9U0U9_9BACL</name>
<dbReference type="EMBL" id="WSEM01000004">
    <property type="protein sequence ID" value="MVQ33724.1"/>
    <property type="molecule type" value="Genomic_DNA"/>
</dbReference>
<accession>A0ABW9U0U9</accession>
<protein>
    <recommendedName>
        <fullName evidence="1">Mannosyl-glycoprotein endo-beta-N-acetylglucosamidase-like domain-containing protein</fullName>
    </recommendedName>
</protein>
<dbReference type="RefSeq" id="WP_157317842.1">
    <property type="nucleotide sequence ID" value="NZ_WSEM01000004.1"/>
</dbReference>
<sequence>MTAQDISYWWGRAKEASLQVNWLPTVILAQWQLETGHFQSFNFINNNNIAGQTWQSYMPLSMKGTPRPSAEGGFYIRYDDPVIGYVDFIQKNGRYANVKIFETEQGQINEIAARGWAADTEYAEKLMNRLLSNRLQGFILEEDDEMLKEEVEVLKGQIQTLLNTADAHIEKINTLEKQNNMPVPDWAKDAVEAAVRCNLIDTPDGRSHDFYSLLTVFHRKGLI</sequence>
<dbReference type="Pfam" id="PF01832">
    <property type="entry name" value="Glucosaminidase"/>
    <property type="match status" value="1"/>
</dbReference>